<evidence type="ECO:0000313" key="3">
    <source>
        <dbReference type="EMBL" id="ORX80071.1"/>
    </source>
</evidence>
<feature type="transmembrane region" description="Helical" evidence="2">
    <location>
        <begin position="20"/>
        <end position="37"/>
    </location>
</feature>
<evidence type="ECO:0000256" key="1">
    <source>
        <dbReference type="SAM" id="MobiDB-lite"/>
    </source>
</evidence>
<feature type="region of interest" description="Disordered" evidence="1">
    <location>
        <begin position="360"/>
        <end position="392"/>
    </location>
</feature>
<sequence>MGNEIYTSVAEALREIINKAQYFGPLFSWLAIVYTYYAIGYKKGKIWKCLLYISTIGYIASFINVLYTIADAINYKYDTFIKFLWIEGFLWSINEWGYIYINYIKIRTYIKRLRTKKWSIFIYTVLFYVLFVRFFLCSVDYKEKRRLHYKWGNDQDKEKYDKKSNLYNSLMYFPLGIACVCFIFFIIEEFHNETNKYNHNVISSLLDSTLSRMLFVSLIFLGMSIIVAFPNEGFVAWVRRFLWRTKGYLGIIILSDLLLLRLDLNDNNIIMKNERIEKMKQINTPLLNHRKFSMNNNYNNIFEVHQANSIFSDNMSYHEPNNNNNSNNNYNYNYNYNFNYSNMISPEVGQRNYKLIKDSESIKSNSRERRKSSISNISERRKSSISNISGRRKNSYPFINTNNLIGNDNDDDNGNINYNNDSIYNNSSLGRGKKRISKSSFTSPIFSRNSYGSNSFNYNKLESPIANTPTSKINSPSIEIEKRIPGNIALGPSFSSYQYNK</sequence>
<dbReference type="Proteomes" id="UP000193944">
    <property type="component" value="Unassembled WGS sequence"/>
</dbReference>
<keyword evidence="2" id="KW-0812">Transmembrane</keyword>
<protein>
    <submittedName>
        <fullName evidence="3">Uncharacterized protein</fullName>
    </submittedName>
</protein>
<evidence type="ECO:0000256" key="2">
    <source>
        <dbReference type="SAM" id="Phobius"/>
    </source>
</evidence>
<feature type="transmembrane region" description="Helical" evidence="2">
    <location>
        <begin position="89"/>
        <end position="106"/>
    </location>
</feature>
<dbReference type="EMBL" id="MCFG01000156">
    <property type="protein sequence ID" value="ORX80071.1"/>
    <property type="molecule type" value="Genomic_DNA"/>
</dbReference>
<feature type="transmembrane region" description="Helical" evidence="2">
    <location>
        <begin position="118"/>
        <end position="136"/>
    </location>
</feature>
<evidence type="ECO:0000313" key="4">
    <source>
        <dbReference type="Proteomes" id="UP000193944"/>
    </source>
</evidence>
<comment type="caution">
    <text evidence="3">The sequence shown here is derived from an EMBL/GenBank/DDBJ whole genome shotgun (WGS) entry which is preliminary data.</text>
</comment>
<accession>A0A1Y1X2P5</accession>
<keyword evidence="4" id="KW-1185">Reference proteome</keyword>
<reference evidence="3 4" key="2">
    <citation type="submission" date="2016-08" db="EMBL/GenBank/DDBJ databases">
        <title>Pervasive Adenine N6-methylation of Active Genes in Fungi.</title>
        <authorList>
            <consortium name="DOE Joint Genome Institute"/>
            <person name="Mondo S.J."/>
            <person name="Dannebaum R.O."/>
            <person name="Kuo R.C."/>
            <person name="Labutti K."/>
            <person name="Haridas S."/>
            <person name="Kuo A."/>
            <person name="Salamov A."/>
            <person name="Ahrendt S.R."/>
            <person name="Lipzen A."/>
            <person name="Sullivan W."/>
            <person name="Andreopoulos W.B."/>
            <person name="Clum A."/>
            <person name="Lindquist E."/>
            <person name="Daum C."/>
            <person name="Ramamoorthy G.K."/>
            <person name="Gryganskyi A."/>
            <person name="Culley D."/>
            <person name="Magnuson J.K."/>
            <person name="James T.Y."/>
            <person name="O'Malley M.A."/>
            <person name="Stajich J.E."/>
            <person name="Spatafora J.W."/>
            <person name="Visel A."/>
            <person name="Grigoriev I.V."/>
        </authorList>
    </citation>
    <scope>NUCLEOTIDE SEQUENCE [LARGE SCALE GENOMIC DNA]</scope>
    <source>
        <strain evidence="3 4">S4</strain>
    </source>
</reference>
<organism evidence="3 4">
    <name type="scientific">Anaeromyces robustus</name>
    <dbReference type="NCBI Taxonomy" id="1754192"/>
    <lineage>
        <taxon>Eukaryota</taxon>
        <taxon>Fungi</taxon>
        <taxon>Fungi incertae sedis</taxon>
        <taxon>Chytridiomycota</taxon>
        <taxon>Chytridiomycota incertae sedis</taxon>
        <taxon>Neocallimastigomycetes</taxon>
        <taxon>Neocallimastigales</taxon>
        <taxon>Neocallimastigaceae</taxon>
        <taxon>Anaeromyces</taxon>
    </lineage>
</organism>
<dbReference type="STRING" id="1754192.A0A1Y1X2P5"/>
<name>A0A1Y1X2P5_9FUNG</name>
<feature type="transmembrane region" description="Helical" evidence="2">
    <location>
        <begin position="209"/>
        <end position="229"/>
    </location>
</feature>
<feature type="transmembrane region" description="Helical" evidence="2">
    <location>
        <begin position="49"/>
        <end position="69"/>
    </location>
</feature>
<feature type="transmembrane region" description="Helical" evidence="2">
    <location>
        <begin position="170"/>
        <end position="188"/>
    </location>
</feature>
<keyword evidence="2" id="KW-1133">Transmembrane helix</keyword>
<proteinExistence type="predicted"/>
<keyword evidence="2" id="KW-0472">Membrane</keyword>
<gene>
    <name evidence="3" type="ORF">BCR32DRAFT_294042</name>
</gene>
<dbReference type="AlphaFoldDB" id="A0A1Y1X2P5"/>
<reference evidence="3 4" key="1">
    <citation type="submission" date="2016-08" db="EMBL/GenBank/DDBJ databases">
        <title>A Parts List for Fungal Cellulosomes Revealed by Comparative Genomics.</title>
        <authorList>
            <consortium name="DOE Joint Genome Institute"/>
            <person name="Haitjema C.H."/>
            <person name="Gilmore S.P."/>
            <person name="Henske J.K."/>
            <person name="Solomon K.V."/>
            <person name="De Groot R."/>
            <person name="Kuo A."/>
            <person name="Mondo S.J."/>
            <person name="Salamov A.A."/>
            <person name="Labutti K."/>
            <person name="Zhao Z."/>
            <person name="Chiniquy J."/>
            <person name="Barry K."/>
            <person name="Brewer H.M."/>
            <person name="Purvine S.O."/>
            <person name="Wright A.T."/>
            <person name="Boxma B."/>
            <person name="Van Alen T."/>
            <person name="Hackstein J.H."/>
            <person name="Baker S.E."/>
            <person name="Grigoriev I.V."/>
            <person name="O'Malley M.A."/>
        </authorList>
    </citation>
    <scope>NUCLEOTIDE SEQUENCE [LARGE SCALE GENOMIC DNA]</scope>
    <source>
        <strain evidence="3 4">S4</strain>
    </source>
</reference>